<evidence type="ECO:0000256" key="2">
    <source>
        <dbReference type="ARBA" id="ARBA00023015"/>
    </source>
</evidence>
<evidence type="ECO:0000256" key="4">
    <source>
        <dbReference type="ARBA" id="ARBA00023163"/>
    </source>
</evidence>
<dbReference type="SMART" id="SM01134">
    <property type="entry name" value="DeoRC"/>
    <property type="match status" value="1"/>
</dbReference>
<dbReference type="InterPro" id="IPR001034">
    <property type="entry name" value="DeoR_HTH"/>
</dbReference>
<dbReference type="SUPFAM" id="SSF46785">
    <property type="entry name" value="Winged helix' DNA-binding domain"/>
    <property type="match status" value="1"/>
</dbReference>
<accession>A0A4Y8R7M4</accession>
<protein>
    <submittedName>
        <fullName evidence="6">DeoR/GlpR transcriptional regulator</fullName>
    </submittedName>
</protein>
<keyword evidence="4" id="KW-0804">Transcription</keyword>
<evidence type="ECO:0000256" key="1">
    <source>
        <dbReference type="ARBA" id="ARBA00022491"/>
    </source>
</evidence>
<comment type="caution">
    <text evidence="6">The sequence shown here is derived from an EMBL/GenBank/DDBJ whole genome shotgun (WGS) entry which is preliminary data.</text>
</comment>
<feature type="domain" description="HTH deoR-type" evidence="5">
    <location>
        <begin position="6"/>
        <end position="61"/>
    </location>
</feature>
<dbReference type="InterPro" id="IPR036390">
    <property type="entry name" value="WH_DNA-bd_sf"/>
</dbReference>
<sequence>MEQMLSRERQALIAERLTRDGKVLAGELAAGFAVSEDTIRRDLREMASAGLCERVYGGALACRPAPLPPTLAERQAIGSRRKDDLAQAAAPFIADGTTVFIDAGSANLALAAQLPAERRYHVVTHCPAIALALAPRPRHRVTLIGGRYDPETGACLGVQALAEVERLRPDILVLGACGLDAEAGVTAFDPEDAAIKRHLAHASSTVLVLATAEKLRTAAPFAVVPAETVGRVVTEKTADGAALAALAEKGVAITLADAGRR</sequence>
<evidence type="ECO:0000313" key="7">
    <source>
        <dbReference type="Proteomes" id="UP000298179"/>
    </source>
</evidence>
<dbReference type="Pfam" id="PF00455">
    <property type="entry name" value="DeoRC"/>
    <property type="match status" value="1"/>
</dbReference>
<keyword evidence="1" id="KW-0678">Repressor</keyword>
<dbReference type="Pfam" id="PF08220">
    <property type="entry name" value="HTH_DeoR"/>
    <property type="match status" value="1"/>
</dbReference>
<dbReference type="InterPro" id="IPR037171">
    <property type="entry name" value="NagB/RpiA_transferase-like"/>
</dbReference>
<dbReference type="EMBL" id="SOZD01000017">
    <property type="protein sequence ID" value="TFF17612.1"/>
    <property type="molecule type" value="Genomic_DNA"/>
</dbReference>
<organism evidence="6 7">
    <name type="scientific">Jiella endophytica</name>
    <dbReference type="NCBI Taxonomy" id="2558362"/>
    <lineage>
        <taxon>Bacteria</taxon>
        <taxon>Pseudomonadati</taxon>
        <taxon>Pseudomonadota</taxon>
        <taxon>Alphaproteobacteria</taxon>
        <taxon>Hyphomicrobiales</taxon>
        <taxon>Aurantimonadaceae</taxon>
        <taxon>Jiella</taxon>
    </lineage>
</organism>
<dbReference type="InterPro" id="IPR050313">
    <property type="entry name" value="Carb_Metab_HTH_regulators"/>
</dbReference>
<dbReference type="Proteomes" id="UP000298179">
    <property type="component" value="Unassembled WGS sequence"/>
</dbReference>
<keyword evidence="2" id="KW-0805">Transcription regulation</keyword>
<dbReference type="PROSITE" id="PS00894">
    <property type="entry name" value="HTH_DEOR_1"/>
    <property type="match status" value="1"/>
</dbReference>
<dbReference type="PANTHER" id="PTHR30363:SF4">
    <property type="entry name" value="GLYCEROL-3-PHOSPHATE REGULON REPRESSOR"/>
    <property type="match status" value="1"/>
</dbReference>
<dbReference type="InterPro" id="IPR018356">
    <property type="entry name" value="Tscrpt_reg_HTH_DeoR_CS"/>
</dbReference>
<dbReference type="InterPro" id="IPR014036">
    <property type="entry name" value="DeoR-like_C"/>
</dbReference>
<evidence type="ECO:0000259" key="5">
    <source>
        <dbReference type="PROSITE" id="PS51000"/>
    </source>
</evidence>
<dbReference type="SMART" id="SM00420">
    <property type="entry name" value="HTH_DEOR"/>
    <property type="match status" value="1"/>
</dbReference>
<dbReference type="AlphaFoldDB" id="A0A4Y8R7M4"/>
<dbReference type="GO" id="GO:0003700">
    <property type="term" value="F:DNA-binding transcription factor activity"/>
    <property type="evidence" value="ECO:0007669"/>
    <property type="project" value="InterPro"/>
</dbReference>
<dbReference type="RefSeq" id="WP_134764403.1">
    <property type="nucleotide sequence ID" value="NZ_SOZD01000017.1"/>
</dbReference>
<keyword evidence="7" id="KW-1185">Reference proteome</keyword>
<keyword evidence="3" id="KW-0238">DNA-binding</keyword>
<reference evidence="6 7" key="1">
    <citation type="submission" date="2019-03" db="EMBL/GenBank/DDBJ databases">
        <title>Jiella endophytica sp. nov., a novel endophytic bacterium isolated from root of Ficus microcarpa Linn. f.</title>
        <authorList>
            <person name="Tuo L."/>
        </authorList>
    </citation>
    <scope>NUCLEOTIDE SEQUENCE [LARGE SCALE GENOMIC DNA]</scope>
    <source>
        <strain evidence="6 7">CBS5Q-3</strain>
    </source>
</reference>
<dbReference type="OrthoDB" id="9797223at2"/>
<dbReference type="PANTHER" id="PTHR30363">
    <property type="entry name" value="HTH-TYPE TRANSCRIPTIONAL REGULATOR SRLR-RELATED"/>
    <property type="match status" value="1"/>
</dbReference>
<dbReference type="PRINTS" id="PR00037">
    <property type="entry name" value="HTHLACR"/>
</dbReference>
<proteinExistence type="predicted"/>
<evidence type="ECO:0000313" key="6">
    <source>
        <dbReference type="EMBL" id="TFF17612.1"/>
    </source>
</evidence>
<evidence type="ECO:0000256" key="3">
    <source>
        <dbReference type="ARBA" id="ARBA00023125"/>
    </source>
</evidence>
<dbReference type="GO" id="GO:0003677">
    <property type="term" value="F:DNA binding"/>
    <property type="evidence" value="ECO:0007669"/>
    <property type="project" value="UniProtKB-KW"/>
</dbReference>
<dbReference type="PROSITE" id="PS51000">
    <property type="entry name" value="HTH_DEOR_2"/>
    <property type="match status" value="1"/>
</dbReference>
<gene>
    <name evidence="6" type="ORF">E3C22_23885</name>
</gene>
<name>A0A4Y8R7M4_9HYPH</name>
<dbReference type="SUPFAM" id="SSF100950">
    <property type="entry name" value="NagB/RpiA/CoA transferase-like"/>
    <property type="match status" value="1"/>
</dbReference>